<evidence type="ECO:0000313" key="2">
    <source>
        <dbReference type="EMBL" id="SDC43198.1"/>
    </source>
</evidence>
<dbReference type="GO" id="GO:0046983">
    <property type="term" value="F:protein dimerization activity"/>
    <property type="evidence" value="ECO:0007669"/>
    <property type="project" value="InterPro"/>
</dbReference>
<dbReference type="NCBIfam" id="NF011456">
    <property type="entry name" value="PRK14874.1"/>
    <property type="match status" value="1"/>
</dbReference>
<dbReference type="InterPro" id="IPR036291">
    <property type="entry name" value="NAD(P)-bd_dom_sf"/>
</dbReference>
<dbReference type="Gene3D" id="3.40.50.720">
    <property type="entry name" value="NAD(P)-binding Rossmann-like Domain"/>
    <property type="match status" value="1"/>
</dbReference>
<dbReference type="CDD" id="cd18129">
    <property type="entry name" value="ASADH_C_USG1_like"/>
    <property type="match status" value="1"/>
</dbReference>
<dbReference type="Pfam" id="PF01118">
    <property type="entry name" value="Semialdhyde_dh"/>
    <property type="match status" value="1"/>
</dbReference>
<gene>
    <name evidence="2" type="ORF">SAMN05216576_10326</name>
</gene>
<organism evidence="2 3">
    <name type="scientific">Ectopseudomonas chengduensis</name>
    <dbReference type="NCBI Taxonomy" id="489632"/>
    <lineage>
        <taxon>Bacteria</taxon>
        <taxon>Pseudomonadati</taxon>
        <taxon>Pseudomonadota</taxon>
        <taxon>Gammaproteobacteria</taxon>
        <taxon>Pseudomonadales</taxon>
        <taxon>Pseudomonadaceae</taxon>
        <taxon>Ectopseudomonas</taxon>
    </lineage>
</organism>
<dbReference type="Gene3D" id="3.30.360.10">
    <property type="entry name" value="Dihydrodipicolinate Reductase, domain 2"/>
    <property type="match status" value="1"/>
</dbReference>
<dbReference type="PANTHER" id="PTHR46278:SF2">
    <property type="entry name" value="ASPARTATE-SEMIALDEHYDE DEHYDROGENASE"/>
    <property type="match status" value="1"/>
</dbReference>
<dbReference type="SMART" id="SM00859">
    <property type="entry name" value="Semialdhyde_dh"/>
    <property type="match status" value="1"/>
</dbReference>
<dbReference type="InterPro" id="IPR000534">
    <property type="entry name" value="Semialdehyde_DH_NAD-bd"/>
</dbReference>
<keyword evidence="3" id="KW-1185">Reference proteome</keyword>
<evidence type="ECO:0000313" key="3">
    <source>
        <dbReference type="Proteomes" id="UP000199467"/>
    </source>
</evidence>
<dbReference type="InterPro" id="IPR012280">
    <property type="entry name" value="Semialdhyde_DH_dimer_dom"/>
</dbReference>
<dbReference type="PANTHER" id="PTHR46278">
    <property type="entry name" value="DEHYDROGENASE, PUTATIVE-RELATED"/>
    <property type="match status" value="1"/>
</dbReference>
<reference evidence="3" key="1">
    <citation type="submission" date="2016-10" db="EMBL/GenBank/DDBJ databases">
        <authorList>
            <person name="Varghese N."/>
            <person name="Submissions S."/>
        </authorList>
    </citation>
    <scope>NUCLEOTIDE SEQUENCE [LARGE SCALE GENOMIC DNA]</scope>
    <source>
        <strain evidence="3">DSM 26382</strain>
    </source>
</reference>
<dbReference type="GO" id="GO:0051287">
    <property type="term" value="F:NAD binding"/>
    <property type="evidence" value="ECO:0007669"/>
    <property type="project" value="InterPro"/>
</dbReference>
<sequence length="336" mass="35622">MSQSINIAVIGATSNVGEALVELLEEREFPVKDLHLLASSESAGQSLSFRGRQVRVRSLDAFDFTQVQLAFFAAGSEVTRSHHERVVAAGCSVIDLSAAFSLEQAPCVLPELGAAGLPALTKPWCVSAPTPSAVACALVLATLRPVLRPQQLQVTAMLSISTLGRSGVQELARQTAELLNGRPLESKTVDRQIAFNLLAQVGEVDDHGHAQLEKRLAAEIQQLLSLPGLPVAATCALVPVFFGDSLALGVYADSAIDISAVLQLLEVAPGIELVEAGDYPTAVGDAVGQDQVYVGRVRRGVSDPRQLNLWIASDNVRKGAALNAVQIAELLIKHYL</sequence>
<dbReference type="AlphaFoldDB" id="A0A1G6LIT8"/>
<dbReference type="NCBIfam" id="NF004224">
    <property type="entry name" value="PRK05671.1"/>
    <property type="match status" value="1"/>
</dbReference>
<dbReference type="Proteomes" id="UP000199467">
    <property type="component" value="Unassembled WGS sequence"/>
</dbReference>
<dbReference type="RefSeq" id="WP_090336289.1">
    <property type="nucleotide sequence ID" value="NZ_FMZQ01000003.1"/>
</dbReference>
<evidence type="ECO:0000256" key="1">
    <source>
        <dbReference type="ARBA" id="ARBA00010584"/>
    </source>
</evidence>
<dbReference type="SUPFAM" id="SSF55347">
    <property type="entry name" value="Glyceraldehyde-3-phosphate dehydrogenase-like, C-terminal domain"/>
    <property type="match status" value="1"/>
</dbReference>
<dbReference type="EMBL" id="FMZQ01000003">
    <property type="protein sequence ID" value="SDC43198.1"/>
    <property type="molecule type" value="Genomic_DNA"/>
</dbReference>
<dbReference type="CDD" id="cd17894">
    <property type="entry name" value="ASADH_USG1_N"/>
    <property type="match status" value="1"/>
</dbReference>
<proteinExistence type="inferred from homology"/>
<protein>
    <submittedName>
        <fullName evidence="2">Aspartate-semialdehyde dehydrogenase</fullName>
    </submittedName>
</protein>
<dbReference type="GO" id="GO:0008652">
    <property type="term" value="P:amino acid biosynthetic process"/>
    <property type="evidence" value="ECO:0007669"/>
    <property type="project" value="InterPro"/>
</dbReference>
<dbReference type="PIRSF" id="PIRSF000148">
    <property type="entry name" value="ASA_dh"/>
    <property type="match status" value="1"/>
</dbReference>
<name>A0A1G6LIT8_9GAMM</name>
<dbReference type="SUPFAM" id="SSF51735">
    <property type="entry name" value="NAD(P)-binding Rossmann-fold domains"/>
    <property type="match status" value="1"/>
</dbReference>
<dbReference type="Pfam" id="PF02774">
    <property type="entry name" value="Semialdhyde_dhC"/>
    <property type="match status" value="1"/>
</dbReference>
<accession>A0A1G6LIT8</accession>
<comment type="similarity">
    <text evidence="1">Belongs to the aspartate-semialdehyde dehydrogenase family.</text>
</comment>
<dbReference type="GO" id="GO:0016620">
    <property type="term" value="F:oxidoreductase activity, acting on the aldehyde or oxo group of donors, NAD or NADP as acceptor"/>
    <property type="evidence" value="ECO:0007669"/>
    <property type="project" value="InterPro"/>
</dbReference>